<keyword evidence="1" id="KW-0732">Signal</keyword>
<protein>
    <submittedName>
        <fullName evidence="2">DA-P36 family member</fullName>
    </submittedName>
</protein>
<evidence type="ECO:0000313" key="2">
    <source>
        <dbReference type="EMBL" id="JAP85022.1"/>
    </source>
</evidence>
<organism evidence="2">
    <name type="scientific">Rhipicephalus appendiculatus</name>
    <name type="common">Brown ear tick</name>
    <dbReference type="NCBI Taxonomy" id="34631"/>
    <lineage>
        <taxon>Eukaryota</taxon>
        <taxon>Metazoa</taxon>
        <taxon>Ecdysozoa</taxon>
        <taxon>Arthropoda</taxon>
        <taxon>Chelicerata</taxon>
        <taxon>Arachnida</taxon>
        <taxon>Acari</taxon>
        <taxon>Parasitiformes</taxon>
        <taxon>Ixodida</taxon>
        <taxon>Ixodoidea</taxon>
        <taxon>Ixodidae</taxon>
        <taxon>Rhipicephalinae</taxon>
        <taxon>Rhipicephalus</taxon>
        <taxon>Rhipicephalus</taxon>
    </lineage>
</organism>
<reference evidence="2" key="1">
    <citation type="journal article" date="2016" name="Ticks Tick Borne Dis.">
        <title>De novo assembly and annotation of the salivary gland transcriptome of Rhipicephalus appendiculatus male and female ticks during blood feeding.</title>
        <authorList>
            <person name="de Castro M.H."/>
            <person name="de Klerk D."/>
            <person name="Pienaar R."/>
            <person name="Latif A.A."/>
            <person name="Rees D.J."/>
            <person name="Mans B.J."/>
        </authorList>
    </citation>
    <scope>NUCLEOTIDE SEQUENCE</scope>
    <source>
        <tissue evidence="2">Salivary glands</tissue>
    </source>
</reference>
<evidence type="ECO:0000256" key="1">
    <source>
        <dbReference type="SAM" id="SignalP"/>
    </source>
</evidence>
<feature type="chain" id="PRO_5007286600" evidence="1">
    <location>
        <begin position="18"/>
        <end position="238"/>
    </location>
</feature>
<dbReference type="EMBL" id="GEDV01003535">
    <property type="protein sequence ID" value="JAP85022.1"/>
    <property type="molecule type" value="Transcribed_RNA"/>
</dbReference>
<dbReference type="AlphaFoldDB" id="A0A131Z2J2"/>
<sequence length="238" mass="27536">MVYAEVIISMLVSLCAAKEDPYILGDNHFLYLDQLAKEYIKRINATYKGRVRFWGLTQDFSYWRHPTYPEKHPVKARVVSTTYTQCQGTSTLNAREGHCKGSFYWNIKRGISSSFSIKAEEQVPVLSGALRRKLVKFDLNDLTTETVDERWRRLTGPVRRKSVRACAFKAEIEFDGYFVYMLTNPEEGNFRWVLVSITELHDKSKGLQEKGAKLTYEAKGVYVERLSCFDRNKKTASN</sequence>
<proteinExistence type="predicted"/>
<accession>A0A131Z2J2</accession>
<feature type="signal peptide" evidence="1">
    <location>
        <begin position="1"/>
        <end position="17"/>
    </location>
</feature>
<name>A0A131Z2J2_RHIAP</name>